<dbReference type="Proteomes" id="UP001153678">
    <property type="component" value="Unassembled WGS sequence"/>
</dbReference>
<keyword evidence="1" id="KW-0863">Zinc-finger</keyword>
<proteinExistence type="predicted"/>
<feature type="domain" description="CCHC-type" evidence="2">
    <location>
        <begin position="24"/>
        <end position="39"/>
    </location>
</feature>
<keyword evidence="1" id="KW-0479">Metal-binding</keyword>
<reference evidence="3" key="1">
    <citation type="submission" date="2022-08" db="EMBL/GenBank/DDBJ databases">
        <authorList>
            <person name="Kallberg Y."/>
            <person name="Tangrot J."/>
            <person name="Rosling A."/>
        </authorList>
    </citation>
    <scope>NUCLEOTIDE SEQUENCE</scope>
    <source>
        <strain evidence="3">Wild A</strain>
    </source>
</reference>
<name>A0A9W4WTI3_9GLOM</name>
<gene>
    <name evidence="3" type="ORF">FWILDA_LOCUS11779</name>
</gene>
<evidence type="ECO:0000313" key="3">
    <source>
        <dbReference type="EMBL" id="CAI2184842.1"/>
    </source>
</evidence>
<dbReference type="Gene3D" id="4.10.60.10">
    <property type="entry name" value="Zinc finger, CCHC-type"/>
    <property type="match status" value="1"/>
</dbReference>
<comment type="caution">
    <text evidence="3">The sequence shown here is derived from an EMBL/GenBank/DDBJ whole genome shotgun (WGS) entry which is preliminary data.</text>
</comment>
<dbReference type="OrthoDB" id="2442646at2759"/>
<dbReference type="Pfam" id="PF00098">
    <property type="entry name" value="zf-CCHC"/>
    <property type="match status" value="1"/>
</dbReference>
<dbReference type="GO" id="GO:0008270">
    <property type="term" value="F:zinc ion binding"/>
    <property type="evidence" value="ECO:0007669"/>
    <property type="project" value="UniProtKB-KW"/>
</dbReference>
<keyword evidence="1" id="KW-0862">Zinc</keyword>
<dbReference type="AlphaFoldDB" id="A0A9W4WTI3"/>
<protein>
    <submittedName>
        <fullName evidence="3">19056_t:CDS:1</fullName>
    </submittedName>
</protein>
<evidence type="ECO:0000259" key="2">
    <source>
        <dbReference type="PROSITE" id="PS50158"/>
    </source>
</evidence>
<dbReference type="SUPFAM" id="SSF57756">
    <property type="entry name" value="Retrovirus zinc finger-like domains"/>
    <property type="match status" value="1"/>
</dbReference>
<dbReference type="PROSITE" id="PS50158">
    <property type="entry name" value="ZF_CCHC"/>
    <property type="match status" value="1"/>
</dbReference>
<evidence type="ECO:0000313" key="4">
    <source>
        <dbReference type="Proteomes" id="UP001153678"/>
    </source>
</evidence>
<evidence type="ECO:0000256" key="1">
    <source>
        <dbReference type="PROSITE-ProRule" id="PRU00047"/>
    </source>
</evidence>
<dbReference type="InterPro" id="IPR036875">
    <property type="entry name" value="Znf_CCHC_sf"/>
</dbReference>
<accession>A0A9W4WTI3</accession>
<sequence>MYRSSNFQPNNTLSITPQWNNLICYLCKQPGHIKRNCPNSFSIPTINSKFRQIILKVIRKSIAKKLKDPIIVEEKNEDIELNYASRSKKRVTALYYDAYIKNVKIPLIIDSGFARCIISLKLLKDLDMEITGASETIMTHDSF</sequence>
<organism evidence="3 4">
    <name type="scientific">Funneliformis geosporum</name>
    <dbReference type="NCBI Taxonomy" id="1117311"/>
    <lineage>
        <taxon>Eukaryota</taxon>
        <taxon>Fungi</taxon>
        <taxon>Fungi incertae sedis</taxon>
        <taxon>Mucoromycota</taxon>
        <taxon>Glomeromycotina</taxon>
        <taxon>Glomeromycetes</taxon>
        <taxon>Glomerales</taxon>
        <taxon>Glomeraceae</taxon>
        <taxon>Funneliformis</taxon>
    </lineage>
</organism>
<dbReference type="SMART" id="SM00343">
    <property type="entry name" value="ZnF_C2HC"/>
    <property type="match status" value="1"/>
</dbReference>
<dbReference type="GO" id="GO:0003676">
    <property type="term" value="F:nucleic acid binding"/>
    <property type="evidence" value="ECO:0007669"/>
    <property type="project" value="InterPro"/>
</dbReference>
<keyword evidence="4" id="KW-1185">Reference proteome</keyword>
<dbReference type="EMBL" id="CAMKVN010003481">
    <property type="protein sequence ID" value="CAI2184842.1"/>
    <property type="molecule type" value="Genomic_DNA"/>
</dbReference>
<dbReference type="InterPro" id="IPR001878">
    <property type="entry name" value="Znf_CCHC"/>
</dbReference>